<proteinExistence type="predicted"/>
<organism evidence="3 4">
    <name type="scientific">Tetrapyrgos nigripes</name>
    <dbReference type="NCBI Taxonomy" id="182062"/>
    <lineage>
        <taxon>Eukaryota</taxon>
        <taxon>Fungi</taxon>
        <taxon>Dikarya</taxon>
        <taxon>Basidiomycota</taxon>
        <taxon>Agaricomycotina</taxon>
        <taxon>Agaricomycetes</taxon>
        <taxon>Agaricomycetidae</taxon>
        <taxon>Agaricales</taxon>
        <taxon>Marasmiineae</taxon>
        <taxon>Marasmiaceae</taxon>
        <taxon>Tetrapyrgos</taxon>
    </lineage>
</organism>
<feature type="compositionally biased region" description="Polar residues" evidence="1">
    <location>
        <begin position="19"/>
        <end position="39"/>
    </location>
</feature>
<dbReference type="EMBL" id="JAACJM010000004">
    <property type="protein sequence ID" value="KAF5372931.1"/>
    <property type="molecule type" value="Genomic_DNA"/>
</dbReference>
<feature type="compositionally biased region" description="Basic residues" evidence="1">
    <location>
        <begin position="86"/>
        <end position="101"/>
    </location>
</feature>
<feature type="domain" description="F-box" evidence="2">
    <location>
        <begin position="124"/>
        <end position="173"/>
    </location>
</feature>
<feature type="compositionally biased region" description="Acidic residues" evidence="1">
    <location>
        <begin position="60"/>
        <end position="80"/>
    </location>
</feature>
<feature type="region of interest" description="Disordered" evidence="1">
    <location>
        <begin position="704"/>
        <end position="736"/>
    </location>
</feature>
<dbReference type="Proteomes" id="UP000559256">
    <property type="component" value="Unassembled WGS sequence"/>
</dbReference>
<dbReference type="InterPro" id="IPR001810">
    <property type="entry name" value="F-box_dom"/>
</dbReference>
<gene>
    <name evidence="3" type="ORF">D9758_001472</name>
</gene>
<dbReference type="OrthoDB" id="2322499at2759"/>
<evidence type="ECO:0000259" key="2">
    <source>
        <dbReference type="PROSITE" id="PS50181"/>
    </source>
</evidence>
<sequence>MTSHKMARSSTRLKEKSKINPSASTDPGVASSSNATTKIPSRKRARVRSKEVDSTLGTHEDEDGSEAADNDVEVSEDQEFEAPKASQKRKRGGAKQTKGKGKSTGLVAADPKFKKVRGKLGILHKVATEMPLDVIFEIFMHLEPSDILSLSRTNKDLRNLLTPKSSEYIWRAARENVEGLPPPPSDMNEIQYASLMFDRFCQVCNYHPCDNVFWSIRLRACKKCLGQTTLLLAPEQIRKIHASDYLGDGPEMSDLLDLVPYISLRDYKNVWYLASAYHQRYTEFKAIQPDPQGDPARWFDWYESKEAENNERIKANKPYEIWLGERENDRGDKIAERRNQRKKDIEDRLITLGWSRWQKIAPDFLKLVQDTRNSLLRAERAPVLRPRHLALQQLYKDYITKNASKQTSIIFPPFGDIMFSRIFDPVLWDTPLDAPVTDDDFADGFTKIPAFVEEWNKKTTQELLELVQESDPSATVDTLSHVTTVFTCLECGVKTPLGYPQVLSHPCFSTHRNKSFLPRNDPYDAYSDLEQFPWNQALSADYKVRYSVQSSDRVKAIVQACGLQASDTTLDTLYKLNPLLECKTCASPLYGRYFLRWRKALLHESSDNSSHEFSVDSFADIQDKVLEVEKPPTIMESFWRDVFICSQCATPETQKPYSMTFTTLKAHLLSIHGIQNDQVTEDHWSWNPDTPLYQRVSEPFRVKLEEEAASRSGGDAADDGPAETTTEGVVGGEAAS</sequence>
<dbReference type="Pfam" id="PF00646">
    <property type="entry name" value="F-box"/>
    <property type="match status" value="1"/>
</dbReference>
<evidence type="ECO:0000313" key="4">
    <source>
        <dbReference type="Proteomes" id="UP000559256"/>
    </source>
</evidence>
<dbReference type="InterPro" id="IPR036047">
    <property type="entry name" value="F-box-like_dom_sf"/>
</dbReference>
<protein>
    <recommendedName>
        <fullName evidence="2">F-box domain-containing protein</fullName>
    </recommendedName>
</protein>
<dbReference type="SUPFAM" id="SSF81383">
    <property type="entry name" value="F-box domain"/>
    <property type="match status" value="1"/>
</dbReference>
<evidence type="ECO:0000313" key="3">
    <source>
        <dbReference type="EMBL" id="KAF5372931.1"/>
    </source>
</evidence>
<dbReference type="AlphaFoldDB" id="A0A8H5GX68"/>
<reference evidence="3 4" key="1">
    <citation type="journal article" date="2020" name="ISME J.">
        <title>Uncovering the hidden diversity of litter-decomposition mechanisms in mushroom-forming fungi.</title>
        <authorList>
            <person name="Floudas D."/>
            <person name="Bentzer J."/>
            <person name="Ahren D."/>
            <person name="Johansson T."/>
            <person name="Persson P."/>
            <person name="Tunlid A."/>
        </authorList>
    </citation>
    <scope>NUCLEOTIDE SEQUENCE [LARGE SCALE GENOMIC DNA]</scope>
    <source>
        <strain evidence="3 4">CBS 291.85</strain>
    </source>
</reference>
<evidence type="ECO:0000256" key="1">
    <source>
        <dbReference type="SAM" id="MobiDB-lite"/>
    </source>
</evidence>
<dbReference type="SMART" id="SM00256">
    <property type="entry name" value="FBOX"/>
    <property type="match status" value="1"/>
</dbReference>
<feature type="region of interest" description="Disordered" evidence="1">
    <location>
        <begin position="1"/>
        <end position="105"/>
    </location>
</feature>
<keyword evidence="4" id="KW-1185">Reference proteome</keyword>
<comment type="caution">
    <text evidence="3">The sequence shown here is derived from an EMBL/GenBank/DDBJ whole genome shotgun (WGS) entry which is preliminary data.</text>
</comment>
<accession>A0A8H5GX68</accession>
<dbReference type="PROSITE" id="PS50181">
    <property type="entry name" value="FBOX"/>
    <property type="match status" value="1"/>
</dbReference>
<name>A0A8H5GX68_9AGAR</name>